<keyword evidence="1" id="KW-1133">Transmembrane helix</keyword>
<feature type="transmembrane region" description="Helical" evidence="1">
    <location>
        <begin position="144"/>
        <end position="164"/>
    </location>
</feature>
<feature type="transmembrane region" description="Helical" evidence="1">
    <location>
        <begin position="204"/>
        <end position="225"/>
    </location>
</feature>
<keyword evidence="1" id="KW-0812">Transmembrane</keyword>
<evidence type="ECO:0000259" key="2">
    <source>
        <dbReference type="Pfam" id="PF00487"/>
    </source>
</evidence>
<name>A0ABX5Y0N9_9BACT</name>
<keyword evidence="1" id="KW-0472">Membrane</keyword>
<sequence length="354" mass="40878">MDACSEHWVHDSKVALRDADVDYFRVSSWIYWRDFLVSIALAYTAAAVYLTAEAWSAYQIIAFPIAVFWLYRAGSLVHEVAHLGEHEMRAYKVAWNLIAGVMMLAPSPFFSAHHRDHHTHRLYGTKQDPEYIVNCFRRGNWTSMFGYALLVLAFPIIVTVRFIITPLTFLHPRLRTFVLTRCSSLMMNPYYVRRVSKADRRRITAVELLTCIRATLIPALVLLGINQWSRIPMLYSLGISVLLLNQLRLLADHHFESDGTKMTPSDHMHDSCNFTGRDFFTWLLYPFSIRFHALHHLFPSLPYHNLRAADQYLMQILPADSPYRDLQQPSWFAVARKTLATVDRSAGSRNPTAT</sequence>
<dbReference type="InterPro" id="IPR012171">
    <property type="entry name" value="Fatty_acid_desaturase"/>
</dbReference>
<feature type="transmembrane region" description="Helical" evidence="1">
    <location>
        <begin position="57"/>
        <end position="73"/>
    </location>
</feature>
<dbReference type="InterPro" id="IPR005804">
    <property type="entry name" value="FA_desaturase_dom"/>
</dbReference>
<protein>
    <submittedName>
        <fullName evidence="3">Fatty acid desaturase</fullName>
    </submittedName>
</protein>
<reference evidence="3 4" key="1">
    <citation type="submission" date="2019-02" db="EMBL/GenBank/DDBJ databases">
        <title>Deep-cultivation of Planctomycetes and their phenomic and genomic characterization uncovers novel biology.</title>
        <authorList>
            <person name="Wiegand S."/>
            <person name="Jogler M."/>
            <person name="Boedeker C."/>
            <person name="Pinto D."/>
            <person name="Vollmers J."/>
            <person name="Rivas-Marin E."/>
            <person name="Kohn T."/>
            <person name="Peeters S.H."/>
            <person name="Heuer A."/>
            <person name="Rast P."/>
            <person name="Oberbeckmann S."/>
            <person name="Bunk B."/>
            <person name="Jeske O."/>
            <person name="Meyerdierks A."/>
            <person name="Storesund J.E."/>
            <person name="Kallscheuer N."/>
            <person name="Luecker S."/>
            <person name="Lage O.M."/>
            <person name="Pohl T."/>
            <person name="Merkel B.J."/>
            <person name="Hornburger P."/>
            <person name="Mueller R.-W."/>
            <person name="Bruemmer F."/>
            <person name="Labrenz M."/>
            <person name="Spormann A.M."/>
            <person name="Op den Camp H."/>
            <person name="Overmann J."/>
            <person name="Amann R."/>
            <person name="Jetten M.S.M."/>
            <person name="Mascher T."/>
            <person name="Medema M.H."/>
            <person name="Devos D.P."/>
            <person name="Kaster A.-K."/>
            <person name="Ovreas L."/>
            <person name="Rohde M."/>
            <person name="Galperin M.Y."/>
            <person name="Jogler C."/>
        </authorList>
    </citation>
    <scope>NUCLEOTIDE SEQUENCE [LARGE SCALE GENOMIC DNA]</scope>
    <source>
        <strain evidence="3 4">TBK1r</strain>
    </source>
</reference>
<evidence type="ECO:0000313" key="3">
    <source>
        <dbReference type="EMBL" id="QDV87833.1"/>
    </source>
</evidence>
<dbReference type="PANTHER" id="PTHR19353:SF19">
    <property type="entry name" value="DELTA(5) FATTY ACID DESATURASE C-RELATED"/>
    <property type="match status" value="1"/>
</dbReference>
<accession>A0ABX5Y0N9</accession>
<keyword evidence="4" id="KW-1185">Reference proteome</keyword>
<dbReference type="CDD" id="cd01060">
    <property type="entry name" value="Membrane-FADS-like"/>
    <property type="match status" value="1"/>
</dbReference>
<dbReference type="Pfam" id="PF00487">
    <property type="entry name" value="FA_desaturase"/>
    <property type="match status" value="1"/>
</dbReference>
<organism evidence="3 4">
    <name type="scientific">Stieleria magnilauensis</name>
    <dbReference type="NCBI Taxonomy" id="2527963"/>
    <lineage>
        <taxon>Bacteria</taxon>
        <taxon>Pseudomonadati</taxon>
        <taxon>Planctomycetota</taxon>
        <taxon>Planctomycetia</taxon>
        <taxon>Pirellulales</taxon>
        <taxon>Pirellulaceae</taxon>
        <taxon>Stieleria</taxon>
    </lineage>
</organism>
<dbReference type="Proteomes" id="UP000318081">
    <property type="component" value="Chromosome"/>
</dbReference>
<evidence type="ECO:0000313" key="4">
    <source>
        <dbReference type="Proteomes" id="UP000318081"/>
    </source>
</evidence>
<gene>
    <name evidence="3" type="ORF">TBK1r_68650</name>
</gene>
<feature type="transmembrane region" description="Helical" evidence="1">
    <location>
        <begin position="30"/>
        <end position="50"/>
    </location>
</feature>
<feature type="transmembrane region" description="Helical" evidence="1">
    <location>
        <begin position="93"/>
        <end position="112"/>
    </location>
</feature>
<proteinExistence type="predicted"/>
<evidence type="ECO:0000256" key="1">
    <source>
        <dbReference type="SAM" id="Phobius"/>
    </source>
</evidence>
<dbReference type="RefSeq" id="WP_419580625.1">
    <property type="nucleotide sequence ID" value="NZ_CP036432.1"/>
</dbReference>
<dbReference type="PANTHER" id="PTHR19353">
    <property type="entry name" value="FATTY ACID DESATURASE 2"/>
    <property type="match status" value="1"/>
</dbReference>
<feature type="domain" description="Fatty acid desaturase" evidence="2">
    <location>
        <begin position="60"/>
        <end position="324"/>
    </location>
</feature>
<dbReference type="EMBL" id="CP036432">
    <property type="protein sequence ID" value="QDV87833.1"/>
    <property type="molecule type" value="Genomic_DNA"/>
</dbReference>